<comment type="caution">
    <text evidence="7">The sequence shown here is derived from an EMBL/GenBank/DDBJ whole genome shotgun (WGS) entry which is preliminary data.</text>
</comment>
<dbReference type="PANTHER" id="PTHR31944:SF131">
    <property type="entry name" value="HEME-RESPONSIVE ZINC FINGER TRANSCRIPTION FACTOR HAP1"/>
    <property type="match status" value="1"/>
</dbReference>
<dbReference type="CDD" id="cd12148">
    <property type="entry name" value="fungal_TF_MHR"/>
    <property type="match status" value="1"/>
</dbReference>
<evidence type="ECO:0000256" key="3">
    <source>
        <dbReference type="ARBA" id="ARBA00023015"/>
    </source>
</evidence>
<accession>A0ABR4F475</accession>
<evidence type="ECO:0000256" key="2">
    <source>
        <dbReference type="ARBA" id="ARBA00022833"/>
    </source>
</evidence>
<organism evidence="7 8">
    <name type="scientific">Diaporthe vaccinii</name>
    <dbReference type="NCBI Taxonomy" id="105482"/>
    <lineage>
        <taxon>Eukaryota</taxon>
        <taxon>Fungi</taxon>
        <taxon>Dikarya</taxon>
        <taxon>Ascomycota</taxon>
        <taxon>Pezizomycotina</taxon>
        <taxon>Sordariomycetes</taxon>
        <taxon>Sordariomycetidae</taxon>
        <taxon>Diaporthales</taxon>
        <taxon>Diaporthaceae</taxon>
        <taxon>Diaporthe</taxon>
        <taxon>Diaporthe eres species complex</taxon>
    </lineage>
</organism>
<keyword evidence="2" id="KW-0862">Zinc</keyword>
<sequence>MGLHRDPKNLPAITPLQAELRRRLWATIIELAVQSSLNSWMPPRLYLDEFDTEPPSNLNDEDLDEAATVIQPHPKSTFTATSIQLTLLESLPVRLRIAQLLNSLHSEPTYPRTLELSLALTGALQTCASKTKRNNNSEHCTPFRRNFLDYLVRRFMLPLHMSFSSRSRAEPSYRHSRQASLDAALAITSPEPDARYKRLMAAGGGMFREGQRCALTAVGLELIAHAEAQRLDGTLGRVGAYRDMLKGAVRDLLSLSEERVRLGETNVKSHMFLSMILAQVGALEAGVPVELEVARATRDSLEFCYGILSLRARSTPESSAAPADAGVVAAEIDGYQEYENYNMYGMGVDFDWDSIMSDVGFS</sequence>
<keyword evidence="1" id="KW-0479">Metal-binding</keyword>
<keyword evidence="3" id="KW-0805">Transcription regulation</keyword>
<dbReference type="InterPro" id="IPR051430">
    <property type="entry name" value="Fungal_TF_Env_Response"/>
</dbReference>
<keyword evidence="5" id="KW-0804">Transcription</keyword>
<keyword evidence="4" id="KW-0238">DNA-binding</keyword>
<name>A0ABR4F475_9PEZI</name>
<evidence type="ECO:0000256" key="6">
    <source>
        <dbReference type="ARBA" id="ARBA00023242"/>
    </source>
</evidence>
<evidence type="ECO:0000313" key="8">
    <source>
        <dbReference type="Proteomes" id="UP001600888"/>
    </source>
</evidence>
<keyword evidence="8" id="KW-1185">Reference proteome</keyword>
<dbReference type="PANTHER" id="PTHR31944">
    <property type="entry name" value="HEME-RESPONSIVE ZINC FINGER TRANSCRIPTION FACTOR HAP1"/>
    <property type="match status" value="1"/>
</dbReference>
<gene>
    <name evidence="7" type="ORF">FJTKL_01771</name>
</gene>
<evidence type="ECO:0008006" key="9">
    <source>
        <dbReference type="Google" id="ProtNLM"/>
    </source>
</evidence>
<keyword evidence="6" id="KW-0539">Nucleus</keyword>
<evidence type="ECO:0000313" key="7">
    <source>
        <dbReference type="EMBL" id="KAL2289501.1"/>
    </source>
</evidence>
<reference evidence="7 8" key="1">
    <citation type="submission" date="2024-03" db="EMBL/GenBank/DDBJ databases">
        <title>A high-quality draft genome sequence of Diaporthe vaccinii, a causative agent of upright dieback and viscid rot disease in cranberry plants.</title>
        <authorList>
            <person name="Sarrasin M."/>
            <person name="Lang B.F."/>
            <person name="Burger G."/>
        </authorList>
    </citation>
    <scope>NUCLEOTIDE SEQUENCE [LARGE SCALE GENOMIC DNA]</scope>
    <source>
        <strain evidence="7 8">IS7</strain>
    </source>
</reference>
<evidence type="ECO:0000256" key="5">
    <source>
        <dbReference type="ARBA" id="ARBA00023163"/>
    </source>
</evidence>
<protein>
    <recommendedName>
        <fullName evidence="9">Transcription factor domain-containing protein</fullName>
    </recommendedName>
</protein>
<evidence type="ECO:0000256" key="1">
    <source>
        <dbReference type="ARBA" id="ARBA00022723"/>
    </source>
</evidence>
<proteinExistence type="predicted"/>
<dbReference type="Proteomes" id="UP001600888">
    <property type="component" value="Unassembled WGS sequence"/>
</dbReference>
<evidence type="ECO:0000256" key="4">
    <source>
        <dbReference type="ARBA" id="ARBA00023125"/>
    </source>
</evidence>
<dbReference type="EMBL" id="JBAWTH010000012">
    <property type="protein sequence ID" value="KAL2289501.1"/>
    <property type="molecule type" value="Genomic_DNA"/>
</dbReference>